<keyword evidence="1" id="KW-1133">Transmembrane helix</keyword>
<feature type="non-terminal residue" evidence="2">
    <location>
        <position position="261"/>
    </location>
</feature>
<keyword evidence="1" id="KW-0812">Transmembrane</keyword>
<organism evidence="2">
    <name type="scientific">Arion vulgaris</name>
    <dbReference type="NCBI Taxonomy" id="1028688"/>
    <lineage>
        <taxon>Eukaryota</taxon>
        <taxon>Metazoa</taxon>
        <taxon>Spiralia</taxon>
        <taxon>Lophotrochozoa</taxon>
        <taxon>Mollusca</taxon>
        <taxon>Gastropoda</taxon>
        <taxon>Heterobranchia</taxon>
        <taxon>Euthyneura</taxon>
        <taxon>Panpulmonata</taxon>
        <taxon>Eupulmonata</taxon>
        <taxon>Stylommatophora</taxon>
        <taxon>Helicina</taxon>
        <taxon>Arionoidea</taxon>
        <taxon>Arionidae</taxon>
        <taxon>Arion</taxon>
    </lineage>
</organism>
<feature type="transmembrane region" description="Helical" evidence="1">
    <location>
        <begin position="21"/>
        <end position="42"/>
    </location>
</feature>
<gene>
    <name evidence="2" type="primary">ORF71818</name>
</gene>
<evidence type="ECO:0000313" key="2">
    <source>
        <dbReference type="EMBL" id="CEK69840.1"/>
    </source>
</evidence>
<proteinExistence type="predicted"/>
<reference evidence="2" key="1">
    <citation type="submission" date="2014-12" db="EMBL/GenBank/DDBJ databases">
        <title>Insight into the proteome of Arion vulgaris.</title>
        <authorList>
            <person name="Aradska J."/>
            <person name="Bulat T."/>
            <person name="Smidak R."/>
            <person name="Sarate P."/>
            <person name="Gangsoo J."/>
            <person name="Sialana F."/>
            <person name="Bilban M."/>
            <person name="Lubec G."/>
        </authorList>
    </citation>
    <scope>NUCLEOTIDE SEQUENCE</scope>
    <source>
        <tissue evidence="2">Skin</tissue>
    </source>
</reference>
<evidence type="ECO:0000256" key="1">
    <source>
        <dbReference type="SAM" id="Phobius"/>
    </source>
</evidence>
<sequence length="261" mass="29701">MNAHRKDGRGTWLLTVRRLKSFKLFAIGAVILNLLLFISLAWKTMPRVPNSAILHAGLLDNSIFDTEVQTDLHKGDKKMGGVNILSDISNKKHRNHATTPSLAQQELEGGTHKTACSYRTAVYMNNRHMNLNQPPFVDYVKDIACLEGGDIAAFDNKFAKFNNIIVDSAKIINARKGGEKIEEVWNQKEDDEYFKLNNGFFQASCMEKPTLTFLQVDHLKDWANVLECYRPNQTDLTHLPKISGTTLAIQRYEYVNLYHTM</sequence>
<dbReference type="AlphaFoldDB" id="A0A0B6ZQ26"/>
<name>A0A0B6ZQ26_9EUPU</name>
<protein>
    <submittedName>
        <fullName evidence="2">Uncharacterized protein</fullName>
    </submittedName>
</protein>
<keyword evidence="1" id="KW-0472">Membrane</keyword>
<accession>A0A0B6ZQ26</accession>
<dbReference type="EMBL" id="HACG01022975">
    <property type="protein sequence ID" value="CEK69840.1"/>
    <property type="molecule type" value="Transcribed_RNA"/>
</dbReference>